<dbReference type="AlphaFoldDB" id="A0A926VGH1"/>
<reference evidence="1" key="2">
    <citation type="submission" date="2020-08" db="EMBL/GenBank/DDBJ databases">
        <authorList>
            <person name="Chen M."/>
            <person name="Teng W."/>
            <person name="Zhao L."/>
            <person name="Hu C."/>
            <person name="Zhou Y."/>
            <person name="Han B."/>
            <person name="Song L."/>
            <person name="Shu W."/>
        </authorList>
    </citation>
    <scope>NUCLEOTIDE SEQUENCE</scope>
    <source>
        <strain evidence="1">FACHB-1375</strain>
    </source>
</reference>
<comment type="caution">
    <text evidence="1">The sequence shown here is derived from an EMBL/GenBank/DDBJ whole genome shotgun (WGS) entry which is preliminary data.</text>
</comment>
<gene>
    <name evidence="1" type="ORF">H6G03_19820</name>
</gene>
<proteinExistence type="predicted"/>
<reference evidence="1" key="1">
    <citation type="journal article" date="2015" name="ISME J.">
        <title>Draft Genome Sequence of Streptomyces incarnatus NRRL8089, which Produces the Nucleoside Antibiotic Sinefungin.</title>
        <authorList>
            <person name="Oshima K."/>
            <person name="Hattori M."/>
            <person name="Shimizu H."/>
            <person name="Fukuda K."/>
            <person name="Nemoto M."/>
            <person name="Inagaki K."/>
            <person name="Tamura T."/>
        </authorList>
    </citation>
    <scope>NUCLEOTIDE SEQUENCE</scope>
    <source>
        <strain evidence="1">FACHB-1375</strain>
    </source>
</reference>
<accession>A0A926VGH1</accession>
<dbReference type="EMBL" id="JACJPW010000052">
    <property type="protein sequence ID" value="MBD2183283.1"/>
    <property type="molecule type" value="Genomic_DNA"/>
</dbReference>
<evidence type="ECO:0000313" key="2">
    <source>
        <dbReference type="Proteomes" id="UP000641646"/>
    </source>
</evidence>
<protein>
    <submittedName>
        <fullName evidence="1">Uncharacterized protein</fullName>
    </submittedName>
</protein>
<keyword evidence="2" id="KW-1185">Reference proteome</keyword>
<sequence length="92" mass="10434">MSIPPGYTQLTFHYIHGQTEAFNIPVSPEEFQQQMQSVLEKPLFTLHLRDQTVVIRTAEVIKVEIKPPLSQLEGEGVFPNSERVTALTRSGR</sequence>
<dbReference type="Proteomes" id="UP000641646">
    <property type="component" value="Unassembled WGS sequence"/>
</dbReference>
<evidence type="ECO:0000313" key="1">
    <source>
        <dbReference type="EMBL" id="MBD2183283.1"/>
    </source>
</evidence>
<dbReference type="RefSeq" id="WP_190467293.1">
    <property type="nucleotide sequence ID" value="NZ_JACJPW010000052.1"/>
</dbReference>
<name>A0A926VGH1_9CYAN</name>
<organism evidence="1 2">
    <name type="scientific">Aerosakkonema funiforme FACHB-1375</name>
    <dbReference type="NCBI Taxonomy" id="2949571"/>
    <lineage>
        <taxon>Bacteria</taxon>
        <taxon>Bacillati</taxon>
        <taxon>Cyanobacteriota</taxon>
        <taxon>Cyanophyceae</taxon>
        <taxon>Oscillatoriophycideae</taxon>
        <taxon>Aerosakkonematales</taxon>
        <taxon>Aerosakkonemataceae</taxon>
        <taxon>Aerosakkonema</taxon>
    </lineage>
</organism>